<reference evidence="1 2" key="1">
    <citation type="journal article" date="2022" name="Plant J.">
        <title>Chromosome-level genome of Camellia lanceoleosa provides a valuable resource for understanding genome evolution and self-incompatibility.</title>
        <authorList>
            <person name="Gong W."/>
            <person name="Xiao S."/>
            <person name="Wang L."/>
            <person name="Liao Z."/>
            <person name="Chang Y."/>
            <person name="Mo W."/>
            <person name="Hu G."/>
            <person name="Li W."/>
            <person name="Zhao G."/>
            <person name="Zhu H."/>
            <person name="Hu X."/>
            <person name="Ji K."/>
            <person name="Xiang X."/>
            <person name="Song Q."/>
            <person name="Yuan D."/>
            <person name="Jin S."/>
            <person name="Zhang L."/>
        </authorList>
    </citation>
    <scope>NUCLEOTIDE SEQUENCE [LARGE SCALE GENOMIC DNA]</scope>
    <source>
        <strain evidence="1">SQ_2022a</strain>
    </source>
</reference>
<accession>A0ACC0GGD4</accession>
<evidence type="ECO:0000313" key="2">
    <source>
        <dbReference type="Proteomes" id="UP001060215"/>
    </source>
</evidence>
<protein>
    <submittedName>
        <fullName evidence="1">G-type lectin S-receptor-like serine/threonine-protein kinase</fullName>
    </submittedName>
</protein>
<evidence type="ECO:0000313" key="1">
    <source>
        <dbReference type="EMBL" id="KAI8000227.1"/>
    </source>
</evidence>
<feature type="non-terminal residue" evidence="1">
    <location>
        <position position="1"/>
    </location>
</feature>
<dbReference type="EMBL" id="CM045765">
    <property type="protein sequence ID" value="KAI8000227.1"/>
    <property type="molecule type" value="Genomic_DNA"/>
</dbReference>
<gene>
    <name evidence="1" type="ORF">LOK49_LG09G00503</name>
</gene>
<proteinExistence type="predicted"/>
<name>A0ACC0GGD4_9ERIC</name>
<comment type="caution">
    <text evidence="1">The sequence shown here is derived from an EMBL/GenBank/DDBJ whole genome shotgun (WGS) entry which is preliminary data.</text>
</comment>
<feature type="non-terminal residue" evidence="1">
    <location>
        <position position="118"/>
    </location>
</feature>
<sequence length="118" mass="13721">NCFLLVHALDATKRVQLDWTKRFHIILGIARGLLYLHRDSCLRIIHRDLKASNILLYDNMNPKISDFGGYMSPEYAMRGLFSEKSDVYSFGVLLLEMVSGMRNTSFHYPKKYLNLLGY</sequence>
<keyword evidence="2" id="KW-1185">Reference proteome</keyword>
<dbReference type="Proteomes" id="UP001060215">
    <property type="component" value="Chromosome 8"/>
</dbReference>
<organism evidence="1 2">
    <name type="scientific">Camellia lanceoleosa</name>
    <dbReference type="NCBI Taxonomy" id="1840588"/>
    <lineage>
        <taxon>Eukaryota</taxon>
        <taxon>Viridiplantae</taxon>
        <taxon>Streptophyta</taxon>
        <taxon>Embryophyta</taxon>
        <taxon>Tracheophyta</taxon>
        <taxon>Spermatophyta</taxon>
        <taxon>Magnoliopsida</taxon>
        <taxon>eudicotyledons</taxon>
        <taxon>Gunneridae</taxon>
        <taxon>Pentapetalae</taxon>
        <taxon>asterids</taxon>
        <taxon>Ericales</taxon>
        <taxon>Theaceae</taxon>
        <taxon>Camellia</taxon>
    </lineage>
</organism>